<reference evidence="9" key="1">
    <citation type="journal article" date="2020" name="Nature">
        <title>Giant virus diversity and host interactions through global metagenomics.</title>
        <authorList>
            <person name="Schulz F."/>
            <person name="Roux S."/>
            <person name="Paez-Espino D."/>
            <person name="Jungbluth S."/>
            <person name="Walsh D.A."/>
            <person name="Denef V.J."/>
            <person name="McMahon K.D."/>
            <person name="Konstantinidis K.T."/>
            <person name="Eloe-Fadrosh E.A."/>
            <person name="Kyrpides N.C."/>
            <person name="Woyke T."/>
        </authorList>
    </citation>
    <scope>NUCLEOTIDE SEQUENCE</scope>
    <source>
        <strain evidence="9">GVMAG-M-3300022752-66</strain>
    </source>
</reference>
<organism evidence="9">
    <name type="scientific">viral metagenome</name>
    <dbReference type="NCBI Taxonomy" id="1070528"/>
    <lineage>
        <taxon>unclassified sequences</taxon>
        <taxon>metagenomes</taxon>
        <taxon>organismal metagenomes</taxon>
    </lineage>
</organism>
<dbReference type="EMBL" id="MN739493">
    <property type="protein sequence ID" value="QHT08279.1"/>
    <property type="molecule type" value="Genomic_DNA"/>
</dbReference>
<dbReference type="SUPFAM" id="SSF69000">
    <property type="entry name" value="FAD-dependent thiol oxidase"/>
    <property type="match status" value="1"/>
</dbReference>
<dbReference type="PANTHER" id="PTHR12645">
    <property type="entry name" value="ALR/ERV"/>
    <property type="match status" value="1"/>
</dbReference>
<keyword evidence="4" id="KW-0274">FAD</keyword>
<sequence length="214" mass="25524">MNKSSRKNNTKKHLRTNKNKTKKIYSKNDYNSGDGMLTSVWGPSAWHLLHTMSFNYPVEPTQEQKHHYRNFVLNLKNVLPCKYCRMNLKTNLKELPLTMDCMKNRDTFSRYIYNLHELINRKLNKKSNLKYCDVRERYEHFRSRCTEDLPKLFKFDQKMRDKIKNTEGKGCTEPLYGKKSKCIIKIVPQEEKGQTFQMDKKCIKTREILAAAKE</sequence>
<dbReference type="GO" id="GO:0005739">
    <property type="term" value="C:mitochondrion"/>
    <property type="evidence" value="ECO:0007669"/>
    <property type="project" value="TreeGrafter"/>
</dbReference>
<dbReference type="PROSITE" id="PS51324">
    <property type="entry name" value="ERV_ALR"/>
    <property type="match status" value="1"/>
</dbReference>
<keyword evidence="6" id="KW-1015">Disulfide bond</keyword>
<keyword evidence="5" id="KW-0560">Oxidoreductase</keyword>
<feature type="compositionally biased region" description="Basic residues" evidence="7">
    <location>
        <begin position="1"/>
        <end position="25"/>
    </location>
</feature>
<evidence type="ECO:0000256" key="1">
    <source>
        <dbReference type="ARBA" id="ARBA00001974"/>
    </source>
</evidence>
<dbReference type="GO" id="GO:0016971">
    <property type="term" value="F:flavin-dependent sulfhydryl oxidase activity"/>
    <property type="evidence" value="ECO:0007669"/>
    <property type="project" value="InterPro"/>
</dbReference>
<protein>
    <recommendedName>
        <fullName evidence="2">thiol oxidase</fullName>
        <ecNumber evidence="2">1.8.3.2</ecNumber>
    </recommendedName>
</protein>
<dbReference type="AlphaFoldDB" id="A0A6C0CX65"/>
<feature type="domain" description="ERV/ALR sulfhydryl oxidase" evidence="8">
    <location>
        <begin position="34"/>
        <end position="138"/>
    </location>
</feature>
<evidence type="ECO:0000256" key="5">
    <source>
        <dbReference type="ARBA" id="ARBA00023002"/>
    </source>
</evidence>
<dbReference type="InterPro" id="IPR039799">
    <property type="entry name" value="ALR/ERV"/>
</dbReference>
<proteinExistence type="predicted"/>
<evidence type="ECO:0000256" key="2">
    <source>
        <dbReference type="ARBA" id="ARBA00012512"/>
    </source>
</evidence>
<evidence type="ECO:0000259" key="8">
    <source>
        <dbReference type="PROSITE" id="PS51324"/>
    </source>
</evidence>
<dbReference type="GO" id="GO:0050660">
    <property type="term" value="F:flavin adenine dinucleotide binding"/>
    <property type="evidence" value="ECO:0007669"/>
    <property type="project" value="TreeGrafter"/>
</dbReference>
<dbReference type="Gene3D" id="1.20.120.310">
    <property type="entry name" value="ERV/ALR sulfhydryl oxidase domain"/>
    <property type="match status" value="1"/>
</dbReference>
<evidence type="ECO:0000256" key="7">
    <source>
        <dbReference type="SAM" id="MobiDB-lite"/>
    </source>
</evidence>
<evidence type="ECO:0000256" key="6">
    <source>
        <dbReference type="ARBA" id="ARBA00023157"/>
    </source>
</evidence>
<dbReference type="EC" id="1.8.3.2" evidence="2"/>
<evidence type="ECO:0000256" key="4">
    <source>
        <dbReference type="ARBA" id="ARBA00022827"/>
    </source>
</evidence>
<keyword evidence="3" id="KW-0285">Flavoprotein</keyword>
<dbReference type="InterPro" id="IPR017905">
    <property type="entry name" value="ERV/ALR_sulphydryl_oxidase"/>
</dbReference>
<evidence type="ECO:0000256" key="3">
    <source>
        <dbReference type="ARBA" id="ARBA00022630"/>
    </source>
</evidence>
<comment type="cofactor">
    <cofactor evidence="1">
        <name>FAD</name>
        <dbReference type="ChEBI" id="CHEBI:57692"/>
    </cofactor>
</comment>
<dbReference type="InterPro" id="IPR036774">
    <property type="entry name" value="ERV/ALR_sulphydryl_oxid_sf"/>
</dbReference>
<dbReference type="PANTHER" id="PTHR12645:SF0">
    <property type="entry name" value="FAD-LINKED SULFHYDRYL OXIDASE ALR"/>
    <property type="match status" value="1"/>
</dbReference>
<feature type="region of interest" description="Disordered" evidence="7">
    <location>
        <begin position="1"/>
        <end position="27"/>
    </location>
</feature>
<accession>A0A6C0CX65</accession>
<evidence type="ECO:0000313" key="9">
    <source>
        <dbReference type="EMBL" id="QHT08279.1"/>
    </source>
</evidence>
<dbReference type="Pfam" id="PF04777">
    <property type="entry name" value="Evr1_Alr"/>
    <property type="match status" value="1"/>
</dbReference>
<name>A0A6C0CX65_9ZZZZ</name>